<gene>
    <name evidence="10" type="ORF">LV83_01335</name>
</gene>
<organism evidence="10 11">
    <name type="scientific">Algoriphagus yeomjeoni</name>
    <dbReference type="NCBI Taxonomy" id="291403"/>
    <lineage>
        <taxon>Bacteria</taxon>
        <taxon>Pseudomonadati</taxon>
        <taxon>Bacteroidota</taxon>
        <taxon>Cytophagia</taxon>
        <taxon>Cytophagales</taxon>
        <taxon>Cyclobacteriaceae</taxon>
        <taxon>Algoriphagus</taxon>
    </lineage>
</organism>
<dbReference type="RefSeq" id="WP_111610746.1">
    <property type="nucleotide sequence ID" value="NZ_QLLK01000003.1"/>
</dbReference>
<keyword evidence="11" id="KW-1185">Reference proteome</keyword>
<evidence type="ECO:0000256" key="2">
    <source>
        <dbReference type="ARBA" id="ARBA00022857"/>
    </source>
</evidence>
<dbReference type="InterPro" id="IPR036291">
    <property type="entry name" value="NAD(P)-bd_dom_sf"/>
</dbReference>
<dbReference type="PANTHER" id="PTHR47378:SF1">
    <property type="entry name" value="DIVINYL CHLOROPHYLLIDE A 8-VINYL-REDUCTASE, CHLOROPLASTIC"/>
    <property type="match status" value="1"/>
</dbReference>
<evidence type="ECO:0000313" key="10">
    <source>
        <dbReference type="EMBL" id="RAI92107.1"/>
    </source>
</evidence>
<dbReference type="EC" id="1.3.1.75" evidence="6"/>
<keyword evidence="4" id="KW-0560">Oxidoreductase</keyword>
<evidence type="ECO:0000256" key="4">
    <source>
        <dbReference type="ARBA" id="ARBA00023002"/>
    </source>
</evidence>
<keyword evidence="3" id="KW-0809">Transit peptide</keyword>
<evidence type="ECO:0000259" key="9">
    <source>
        <dbReference type="Pfam" id="PF13460"/>
    </source>
</evidence>
<keyword evidence="2" id="KW-0521">NADP</keyword>
<feature type="domain" description="NAD(P)-binding" evidence="9">
    <location>
        <begin position="9"/>
        <end position="195"/>
    </location>
</feature>
<comment type="catalytic activity">
    <reaction evidence="8">
        <text>protochlorophyllide a + NADP(+) = 3,8-divinyl protochlorophyllide a + NADPH + H(+)</text>
        <dbReference type="Rhea" id="RHEA:48884"/>
        <dbReference type="ChEBI" id="CHEBI:15378"/>
        <dbReference type="ChEBI" id="CHEBI:57783"/>
        <dbReference type="ChEBI" id="CHEBI:58349"/>
        <dbReference type="ChEBI" id="CHEBI:58632"/>
        <dbReference type="ChEBI" id="CHEBI:83350"/>
        <dbReference type="EC" id="1.3.1.75"/>
    </reaction>
</comment>
<dbReference type="GO" id="GO:0033728">
    <property type="term" value="F:3,8-divinyl protochlorophyllide a 8-vinyl-reductase (NADPH) activity"/>
    <property type="evidence" value="ECO:0007669"/>
    <property type="project" value="UniProtKB-EC"/>
</dbReference>
<evidence type="ECO:0000256" key="8">
    <source>
        <dbReference type="ARBA" id="ARBA00049498"/>
    </source>
</evidence>
<reference evidence="10 11" key="1">
    <citation type="submission" date="2018-06" db="EMBL/GenBank/DDBJ databases">
        <title>Genomic Encyclopedia of Archaeal and Bacterial Type Strains, Phase II (KMG-II): from individual species to whole genera.</title>
        <authorList>
            <person name="Goeker M."/>
        </authorList>
    </citation>
    <scope>NUCLEOTIDE SEQUENCE [LARGE SCALE GENOMIC DNA]</scope>
    <source>
        <strain evidence="10 11">DSM 23446</strain>
    </source>
</reference>
<evidence type="ECO:0000313" key="11">
    <source>
        <dbReference type="Proteomes" id="UP000249610"/>
    </source>
</evidence>
<comment type="pathway">
    <text evidence="1">Porphyrin-containing compound metabolism; chlorophyll biosynthesis.</text>
</comment>
<dbReference type="Gene3D" id="3.40.50.720">
    <property type="entry name" value="NAD(P)-binding Rossmann-like Domain"/>
    <property type="match status" value="1"/>
</dbReference>
<evidence type="ECO:0000256" key="3">
    <source>
        <dbReference type="ARBA" id="ARBA00022946"/>
    </source>
</evidence>
<name>A0A327PKL3_9BACT</name>
<evidence type="ECO:0000256" key="6">
    <source>
        <dbReference type="ARBA" id="ARBA00024059"/>
    </source>
</evidence>
<dbReference type="GO" id="GO:0015995">
    <property type="term" value="P:chlorophyll biosynthetic process"/>
    <property type="evidence" value="ECO:0007669"/>
    <property type="project" value="UniProtKB-UniPathway"/>
</dbReference>
<comment type="caution">
    <text evidence="10">The sequence shown here is derived from an EMBL/GenBank/DDBJ whole genome shotgun (WGS) entry which is preliminary data.</text>
</comment>
<sequence>MQGKIMLAGATGYLGGFIAKELKRQRRDFLAFGRSEEKLRSLGLNKNQWQLVDVTKLASFPKIEEPIDTIISTVGITRQKDGLSYMDVDYQANLNLLEFAMRHRVRKFIYVSVLNGSQMRHLKITAAKERFVDALKESGLAYSIIRPNGFFSDMKDFLSMAKSGRVYLFGDGEYKLNPIHGMDLAQVVIDSVTSPQPEVEVGGPDILTQNEIGRLALKSIGKEVKIVHLPDWMRRGVLGMMRTFTNPQTYGPIEFFLTMMARNNIAPRHGVHRLETFFREESDRLRESE</sequence>
<keyword evidence="5" id="KW-0149">Chlorophyll biosynthesis</keyword>
<accession>A0A327PKL3</accession>
<dbReference type="Proteomes" id="UP000249610">
    <property type="component" value="Unassembled WGS sequence"/>
</dbReference>
<proteinExistence type="predicted"/>
<dbReference type="CDD" id="cd05243">
    <property type="entry name" value="SDR_a5"/>
    <property type="match status" value="1"/>
</dbReference>
<dbReference type="InterPro" id="IPR016040">
    <property type="entry name" value="NAD(P)-bd_dom"/>
</dbReference>
<evidence type="ECO:0000256" key="7">
    <source>
        <dbReference type="ARBA" id="ARBA00024089"/>
    </source>
</evidence>
<evidence type="ECO:0000256" key="1">
    <source>
        <dbReference type="ARBA" id="ARBA00005173"/>
    </source>
</evidence>
<dbReference type="UniPathway" id="UPA00668"/>
<protein>
    <recommendedName>
        <fullName evidence="7">Divinyl chlorophyllide a 8-vinyl-reductase, chloroplastic</fullName>
        <ecNumber evidence="6">1.3.1.75</ecNumber>
    </recommendedName>
</protein>
<dbReference type="InterPro" id="IPR044201">
    <property type="entry name" value="DVR-like"/>
</dbReference>
<dbReference type="SUPFAM" id="SSF51735">
    <property type="entry name" value="NAD(P)-binding Rossmann-fold domains"/>
    <property type="match status" value="1"/>
</dbReference>
<dbReference type="OrthoDB" id="9803892at2"/>
<evidence type="ECO:0000256" key="5">
    <source>
        <dbReference type="ARBA" id="ARBA00023171"/>
    </source>
</evidence>
<dbReference type="Pfam" id="PF13460">
    <property type="entry name" value="NAD_binding_10"/>
    <property type="match status" value="1"/>
</dbReference>
<dbReference type="PANTHER" id="PTHR47378">
    <property type="entry name" value="DIVINYL CHLOROPHYLLIDE A 8-VINYL-REDUCTASE, CHLOROPLASTIC"/>
    <property type="match status" value="1"/>
</dbReference>
<dbReference type="EMBL" id="QLLK01000003">
    <property type="protein sequence ID" value="RAI92107.1"/>
    <property type="molecule type" value="Genomic_DNA"/>
</dbReference>
<dbReference type="AlphaFoldDB" id="A0A327PKL3"/>